<dbReference type="Proteomes" id="UP000191905">
    <property type="component" value="Unassembled WGS sequence"/>
</dbReference>
<keyword evidence="4 8" id="KW-1133">Transmembrane helix</keyword>
<evidence type="ECO:0000256" key="7">
    <source>
        <dbReference type="SAM" id="MobiDB-lite"/>
    </source>
</evidence>
<dbReference type="PANTHER" id="PTHR32309">
    <property type="entry name" value="TYROSINE-PROTEIN KINASE"/>
    <property type="match status" value="1"/>
</dbReference>
<dbReference type="RefSeq" id="WP_080919930.1">
    <property type="nucleotide sequence ID" value="NZ_MDET01000018.1"/>
</dbReference>
<dbReference type="Pfam" id="PF13807">
    <property type="entry name" value="GNVR"/>
    <property type="match status" value="1"/>
</dbReference>
<evidence type="ECO:0000259" key="9">
    <source>
        <dbReference type="Pfam" id="PF02706"/>
    </source>
</evidence>
<keyword evidence="12" id="KW-1185">Reference proteome</keyword>
<keyword evidence="5 8" id="KW-0472">Membrane</keyword>
<dbReference type="GO" id="GO:0004713">
    <property type="term" value="F:protein tyrosine kinase activity"/>
    <property type="evidence" value="ECO:0007669"/>
    <property type="project" value="TreeGrafter"/>
</dbReference>
<dbReference type="EMBL" id="MDET01000018">
    <property type="protein sequence ID" value="OQM75249.1"/>
    <property type="molecule type" value="Genomic_DNA"/>
</dbReference>
<keyword evidence="3 8" id="KW-0812">Transmembrane</keyword>
<evidence type="ECO:0000256" key="3">
    <source>
        <dbReference type="ARBA" id="ARBA00022692"/>
    </source>
</evidence>
<feature type="domain" description="Polysaccharide chain length determinant N-terminal" evidence="9">
    <location>
        <begin position="172"/>
        <end position="261"/>
    </location>
</feature>
<evidence type="ECO:0000256" key="2">
    <source>
        <dbReference type="ARBA" id="ARBA00022475"/>
    </source>
</evidence>
<dbReference type="GO" id="GO:0005886">
    <property type="term" value="C:plasma membrane"/>
    <property type="evidence" value="ECO:0007669"/>
    <property type="project" value="UniProtKB-SubCell"/>
</dbReference>
<comment type="caution">
    <text evidence="11">The sequence shown here is derived from an EMBL/GenBank/DDBJ whole genome shotgun (WGS) entry which is preliminary data.</text>
</comment>
<comment type="subcellular location">
    <subcellularLocation>
        <location evidence="1">Cell membrane</location>
        <topology evidence="1">Multi-pass membrane protein</topology>
    </subcellularLocation>
</comment>
<evidence type="ECO:0000313" key="11">
    <source>
        <dbReference type="EMBL" id="OQM75249.1"/>
    </source>
</evidence>
<feature type="compositionally biased region" description="Basic residues" evidence="7">
    <location>
        <begin position="98"/>
        <end position="107"/>
    </location>
</feature>
<evidence type="ECO:0008006" key="13">
    <source>
        <dbReference type="Google" id="ProtNLM"/>
    </source>
</evidence>
<reference evidence="11 12" key="1">
    <citation type="journal article" date="2016" name="Int. J. Syst. Evol. Microbiol.">
        <title>Pseudaminobacter manganicus sp. nov., isolated from sludge of a manganese mine.</title>
        <authorList>
            <person name="Li J."/>
            <person name="Huang J."/>
            <person name="Liao S."/>
            <person name="Wang G."/>
        </authorList>
    </citation>
    <scope>NUCLEOTIDE SEQUENCE [LARGE SCALE GENOMIC DNA]</scope>
    <source>
        <strain evidence="11 12">JH-7</strain>
    </source>
</reference>
<dbReference type="PANTHER" id="PTHR32309:SF13">
    <property type="entry name" value="FERRIC ENTEROBACTIN TRANSPORT PROTEIN FEPE"/>
    <property type="match status" value="1"/>
</dbReference>
<evidence type="ECO:0000256" key="6">
    <source>
        <dbReference type="SAM" id="Coils"/>
    </source>
</evidence>
<feature type="transmembrane region" description="Helical" evidence="8">
    <location>
        <begin position="183"/>
        <end position="201"/>
    </location>
</feature>
<keyword evidence="2" id="KW-1003">Cell membrane</keyword>
<accession>A0A1V8RQJ2</accession>
<dbReference type="OrthoDB" id="230260at2"/>
<feature type="compositionally biased region" description="Basic and acidic residues" evidence="7">
    <location>
        <begin position="1"/>
        <end position="20"/>
    </location>
</feature>
<sequence length="708" mass="77880">MIDRQDREDRRDRHAVREKGAAMPMRENIRSLPLLSVAEHIDTTWREDAGARHIHIEALRRRSPREDTEEAPSKAESGSGPLASRDADNDPGSGFLRHLPRWARLRRAPANGNIRDDKSGGEAKPINSISEPPEPSRPDAVATTLLDHQTGHGSAYTDDTAGQYWKPLIDPMKVFGGVGRSKALIVAMALLGAVLGAAIAISTPKKYEATTELIVDPRDLNLTDRSLTDSILASDATLAIVENQMRVLTSGTVLNKVVDELHLNADPEFNGSRPAFSVREFVRSLLPGHDDSAASVEDRRRVIAVRTLGQAVTVQRSGKTFVISITVTTENADKSALIANTMTDVFLQTYGQIQSKKAGRATDELTSRLAELRKGVETTERKVEDFRATHDLVDAKGHLISDDQLLKLNEQLSVARAHTMELNAKAASARSVDVDSVLGGGLPEGINSPTMQDLRLQYATLKQEADRAAIKYGPRHPARQIVDAQLSGAKQRIATELRRIVSSLQTELKRAVQIEQDLASRLAQQKVRNGDINDDLVTLRELEREASAKRTVYEAFLLRAKQTDEQKDINTANVSVISKAFPPLDPEGPSRAMITLAGLLLGLAAGVGLGGLRGAYESLRETADRRSQGNDRPPQRRVDENDITPSPHAIRSDVAFEPGLEPAPTRREPHAKEPADEEMSLEEIRASLREFRQAVREFSENRSGRDYF</sequence>
<feature type="region of interest" description="Disordered" evidence="7">
    <location>
        <begin position="621"/>
        <end position="683"/>
    </location>
</feature>
<feature type="region of interest" description="Disordered" evidence="7">
    <location>
        <begin position="56"/>
        <end position="140"/>
    </location>
</feature>
<feature type="transmembrane region" description="Helical" evidence="8">
    <location>
        <begin position="592"/>
        <end position="616"/>
    </location>
</feature>
<feature type="coiled-coil region" evidence="6">
    <location>
        <begin position="362"/>
        <end position="389"/>
    </location>
</feature>
<dbReference type="InterPro" id="IPR032807">
    <property type="entry name" value="GNVR"/>
</dbReference>
<feature type="domain" description="Tyrosine-protein kinase G-rich" evidence="10">
    <location>
        <begin position="539"/>
        <end position="609"/>
    </location>
</feature>
<feature type="compositionally biased region" description="Basic and acidic residues" evidence="7">
    <location>
        <begin position="664"/>
        <end position="674"/>
    </location>
</feature>
<evidence type="ECO:0000313" key="12">
    <source>
        <dbReference type="Proteomes" id="UP000191905"/>
    </source>
</evidence>
<dbReference type="Pfam" id="PF02706">
    <property type="entry name" value="Wzz"/>
    <property type="match status" value="1"/>
</dbReference>
<organism evidence="11 12">
    <name type="scientific">Manganibacter manganicus</name>
    <dbReference type="NCBI Taxonomy" id="1873176"/>
    <lineage>
        <taxon>Bacteria</taxon>
        <taxon>Pseudomonadati</taxon>
        <taxon>Pseudomonadota</taxon>
        <taxon>Alphaproteobacteria</taxon>
        <taxon>Hyphomicrobiales</taxon>
        <taxon>Phyllobacteriaceae</taxon>
        <taxon>Manganibacter</taxon>
    </lineage>
</organism>
<gene>
    <name evidence="11" type="ORF">BFN67_18995</name>
</gene>
<evidence type="ECO:0000256" key="5">
    <source>
        <dbReference type="ARBA" id="ARBA00023136"/>
    </source>
</evidence>
<dbReference type="AlphaFoldDB" id="A0A1V8RQJ2"/>
<keyword evidence="6" id="KW-0175">Coiled coil</keyword>
<name>A0A1V8RQJ2_9HYPH</name>
<feature type="compositionally biased region" description="Basic and acidic residues" evidence="7">
    <location>
        <begin position="621"/>
        <end position="640"/>
    </location>
</feature>
<dbReference type="InterPro" id="IPR050445">
    <property type="entry name" value="Bact_polysacc_biosynth/exp"/>
</dbReference>
<evidence type="ECO:0000256" key="4">
    <source>
        <dbReference type="ARBA" id="ARBA00022989"/>
    </source>
</evidence>
<feature type="compositionally biased region" description="Basic and acidic residues" evidence="7">
    <location>
        <begin position="56"/>
        <end position="66"/>
    </location>
</feature>
<dbReference type="InterPro" id="IPR003856">
    <property type="entry name" value="LPS_length_determ_N"/>
</dbReference>
<evidence type="ECO:0000259" key="10">
    <source>
        <dbReference type="Pfam" id="PF13807"/>
    </source>
</evidence>
<feature type="region of interest" description="Disordered" evidence="7">
    <location>
        <begin position="1"/>
        <end position="24"/>
    </location>
</feature>
<proteinExistence type="predicted"/>
<dbReference type="STRING" id="1873176.BFN67_18995"/>
<evidence type="ECO:0000256" key="1">
    <source>
        <dbReference type="ARBA" id="ARBA00004651"/>
    </source>
</evidence>
<protein>
    <recommendedName>
        <fullName evidence="13">Succinoglycan biosynthesis protein exop</fullName>
    </recommendedName>
</protein>
<evidence type="ECO:0000256" key="8">
    <source>
        <dbReference type="SAM" id="Phobius"/>
    </source>
</evidence>